<dbReference type="Gene3D" id="3.40.50.1820">
    <property type="entry name" value="alpha/beta hydrolase"/>
    <property type="match status" value="1"/>
</dbReference>
<protein>
    <submittedName>
        <fullName evidence="3">Alpha/beta hydrolase</fullName>
    </submittedName>
</protein>
<dbReference type="AlphaFoldDB" id="A0A3R9M5P1"/>
<comment type="caution">
    <text evidence="3">The sequence shown here is derived from an EMBL/GenBank/DDBJ whole genome shotgun (WGS) entry which is preliminary data.</text>
</comment>
<dbReference type="PANTHER" id="PTHR48081">
    <property type="entry name" value="AB HYDROLASE SUPERFAMILY PROTEIN C4A8.06C"/>
    <property type="match status" value="1"/>
</dbReference>
<evidence type="ECO:0000259" key="2">
    <source>
        <dbReference type="Pfam" id="PF20434"/>
    </source>
</evidence>
<dbReference type="InterPro" id="IPR049492">
    <property type="entry name" value="BD-FAE-like_dom"/>
</dbReference>
<sequence length="297" mass="32690">MQIGWLRILSALVGALVVLVAGAEYAGARPSRRAADIAYVAATDTAYQAAGHHLDVYAPRQQTAAPYPVVVFIHGGSWDSGNKDFYSFIGRRLAKQGVVAVVLNYRLAPQVQVPQMADDCARAVVWTVAHIQAYGGNPQQIFVMGHSAGGGLAALLAADDALFRRWGLARNPIRGAILDDPAGLDMADYLRRMQYPHDEQYLVPFGRNPAGWKQVSALYHLTSHTPPMLLLVGGNTYPSISSSSYRFQQHLRELGHSPRYTVLPGKTHIPMVLQLYWQHNIVYQQLRTFVGAHPPTQ</sequence>
<evidence type="ECO:0000313" key="4">
    <source>
        <dbReference type="Proteomes" id="UP000280066"/>
    </source>
</evidence>
<organism evidence="3 4">
    <name type="scientific">Hymenobacter metallilatus</name>
    <dbReference type="NCBI Taxonomy" id="2493666"/>
    <lineage>
        <taxon>Bacteria</taxon>
        <taxon>Pseudomonadati</taxon>
        <taxon>Bacteroidota</taxon>
        <taxon>Cytophagia</taxon>
        <taxon>Cytophagales</taxon>
        <taxon>Hymenobacteraceae</taxon>
        <taxon>Hymenobacter</taxon>
    </lineage>
</organism>
<dbReference type="InterPro" id="IPR029058">
    <property type="entry name" value="AB_hydrolase_fold"/>
</dbReference>
<name>A0A3R9M5P1_9BACT</name>
<dbReference type="SUPFAM" id="SSF53474">
    <property type="entry name" value="alpha/beta-Hydrolases"/>
    <property type="match status" value="1"/>
</dbReference>
<evidence type="ECO:0000313" key="3">
    <source>
        <dbReference type="EMBL" id="RSK37714.1"/>
    </source>
</evidence>
<dbReference type="PANTHER" id="PTHR48081:SF33">
    <property type="entry name" value="KYNURENINE FORMAMIDASE"/>
    <property type="match status" value="1"/>
</dbReference>
<proteinExistence type="predicted"/>
<dbReference type="EMBL" id="RWIS01000001">
    <property type="protein sequence ID" value="RSK37714.1"/>
    <property type="molecule type" value="Genomic_DNA"/>
</dbReference>
<evidence type="ECO:0000256" key="1">
    <source>
        <dbReference type="ARBA" id="ARBA00022801"/>
    </source>
</evidence>
<keyword evidence="4" id="KW-1185">Reference proteome</keyword>
<feature type="domain" description="BD-FAE-like" evidence="2">
    <location>
        <begin position="54"/>
        <end position="234"/>
    </location>
</feature>
<dbReference type="InterPro" id="IPR050300">
    <property type="entry name" value="GDXG_lipolytic_enzyme"/>
</dbReference>
<reference evidence="3 4" key="1">
    <citation type="submission" date="2018-12" db="EMBL/GenBank/DDBJ databases">
        <authorList>
            <person name="Feng G."/>
            <person name="Zhu H."/>
        </authorList>
    </citation>
    <scope>NUCLEOTIDE SEQUENCE [LARGE SCALE GENOMIC DNA]</scope>
    <source>
        <strain evidence="3 4">9PBR-2</strain>
    </source>
</reference>
<gene>
    <name evidence="3" type="ORF">EI290_01800</name>
</gene>
<dbReference type="Proteomes" id="UP000280066">
    <property type="component" value="Unassembled WGS sequence"/>
</dbReference>
<dbReference type="GO" id="GO:0016787">
    <property type="term" value="F:hydrolase activity"/>
    <property type="evidence" value="ECO:0007669"/>
    <property type="project" value="UniProtKB-KW"/>
</dbReference>
<accession>A0A3R9M5P1</accession>
<dbReference type="Pfam" id="PF20434">
    <property type="entry name" value="BD-FAE"/>
    <property type="match status" value="1"/>
</dbReference>
<keyword evidence="1 3" id="KW-0378">Hydrolase</keyword>
<dbReference type="OrthoDB" id="9777975at2"/>